<proteinExistence type="predicted"/>
<comment type="caution">
    <text evidence="1">The sequence shown here is derived from an EMBL/GenBank/DDBJ whole genome shotgun (WGS) entry which is preliminary data.</text>
</comment>
<dbReference type="EMBL" id="JACKWZ010000688">
    <property type="protein sequence ID" value="KAF9405750.1"/>
    <property type="molecule type" value="Genomic_DNA"/>
</dbReference>
<dbReference type="AlphaFoldDB" id="A0A835G595"/>
<organism evidence="1 2">
    <name type="scientific">Spodoptera exigua</name>
    <name type="common">Beet armyworm</name>
    <name type="synonym">Noctua fulgens</name>
    <dbReference type="NCBI Taxonomy" id="7107"/>
    <lineage>
        <taxon>Eukaryota</taxon>
        <taxon>Metazoa</taxon>
        <taxon>Ecdysozoa</taxon>
        <taxon>Arthropoda</taxon>
        <taxon>Hexapoda</taxon>
        <taxon>Insecta</taxon>
        <taxon>Pterygota</taxon>
        <taxon>Neoptera</taxon>
        <taxon>Endopterygota</taxon>
        <taxon>Lepidoptera</taxon>
        <taxon>Glossata</taxon>
        <taxon>Ditrysia</taxon>
        <taxon>Noctuoidea</taxon>
        <taxon>Noctuidae</taxon>
        <taxon>Amphipyrinae</taxon>
        <taxon>Spodoptera</taxon>
    </lineage>
</organism>
<sequence>MKTKRAEIMTKLYAQQLEDYKRQALERKARKIEMLKKLQDNDNQNVLNKARLDEQNSQIINTQTIENMNRIIEEQNKATARISCIK</sequence>
<evidence type="ECO:0000313" key="2">
    <source>
        <dbReference type="Proteomes" id="UP000648187"/>
    </source>
</evidence>
<name>A0A835G595_SPOEX</name>
<gene>
    <name evidence="1" type="ORF">HW555_013644</name>
</gene>
<dbReference type="Proteomes" id="UP000648187">
    <property type="component" value="Unassembled WGS sequence"/>
</dbReference>
<protein>
    <submittedName>
        <fullName evidence="1">Uncharacterized protein</fullName>
    </submittedName>
</protein>
<reference evidence="1" key="1">
    <citation type="submission" date="2020-08" db="EMBL/GenBank/DDBJ databases">
        <title>Spodoptera exigua strain:BAW_Kor-Di-RS1 Genome sequencing and assembly.</title>
        <authorList>
            <person name="Kim J."/>
            <person name="Nam H.Y."/>
            <person name="Kwon M."/>
            <person name="Choi J.H."/>
            <person name="Cho S.R."/>
            <person name="Kim G.-H."/>
        </authorList>
    </citation>
    <scope>NUCLEOTIDE SEQUENCE</scope>
    <source>
        <strain evidence="1">BAW_Kor-Di-RS1</strain>
        <tissue evidence="1">Whole-body</tissue>
    </source>
</reference>
<evidence type="ECO:0000313" key="1">
    <source>
        <dbReference type="EMBL" id="KAF9405750.1"/>
    </source>
</evidence>
<accession>A0A835G595</accession>
<keyword evidence="2" id="KW-1185">Reference proteome</keyword>